<evidence type="ECO:0000256" key="1">
    <source>
        <dbReference type="ARBA" id="ARBA00009902"/>
    </source>
</evidence>
<comment type="similarity">
    <text evidence="1">Belongs to the glycosyl hydrolase 32 family.</text>
</comment>
<evidence type="ECO:0000256" key="3">
    <source>
        <dbReference type="ARBA" id="ARBA00022801"/>
    </source>
</evidence>
<evidence type="ECO:0000256" key="2">
    <source>
        <dbReference type="ARBA" id="ARBA00012758"/>
    </source>
</evidence>
<keyword evidence="4" id="KW-0326">Glycosidase</keyword>
<accession>A0ABP4XD04</accession>
<dbReference type="SUPFAM" id="SSF75005">
    <property type="entry name" value="Arabinanase/levansucrase/invertase"/>
    <property type="match status" value="1"/>
</dbReference>
<dbReference type="InterPro" id="IPR051214">
    <property type="entry name" value="GH32_Enzymes"/>
</dbReference>
<protein>
    <recommendedName>
        <fullName evidence="2">beta-fructofuranosidase</fullName>
        <ecNumber evidence="2">3.2.1.26</ecNumber>
    </recommendedName>
</protein>
<dbReference type="CDD" id="cd08996">
    <property type="entry name" value="GH32_FFase"/>
    <property type="match status" value="1"/>
</dbReference>
<proteinExistence type="inferred from homology"/>
<dbReference type="InterPro" id="IPR013148">
    <property type="entry name" value="Glyco_hydro_32_N"/>
</dbReference>
<dbReference type="Proteomes" id="UP001501475">
    <property type="component" value="Unassembled WGS sequence"/>
</dbReference>
<dbReference type="PROSITE" id="PS00609">
    <property type="entry name" value="GLYCOSYL_HYDROL_F32"/>
    <property type="match status" value="1"/>
</dbReference>
<dbReference type="PANTHER" id="PTHR43101:SF1">
    <property type="entry name" value="BETA-FRUCTOSIDASE"/>
    <property type="match status" value="1"/>
</dbReference>
<dbReference type="RefSeq" id="WP_344069341.1">
    <property type="nucleotide sequence ID" value="NZ_BAAAPN010000106.1"/>
</dbReference>
<organism evidence="6 7">
    <name type="scientific">Nostocoides vanveenii</name>
    <dbReference type="NCBI Taxonomy" id="330835"/>
    <lineage>
        <taxon>Bacteria</taxon>
        <taxon>Bacillati</taxon>
        <taxon>Actinomycetota</taxon>
        <taxon>Actinomycetes</taxon>
        <taxon>Micrococcales</taxon>
        <taxon>Intrasporangiaceae</taxon>
        <taxon>Nostocoides</taxon>
    </lineage>
</organism>
<dbReference type="EC" id="3.2.1.26" evidence="2"/>
<evidence type="ECO:0000256" key="4">
    <source>
        <dbReference type="ARBA" id="ARBA00023295"/>
    </source>
</evidence>
<dbReference type="InterPro" id="IPR001362">
    <property type="entry name" value="Glyco_hydro_32"/>
</dbReference>
<keyword evidence="3" id="KW-0378">Hydrolase</keyword>
<feature type="domain" description="Glycosyl hydrolase family 32 N-terminal" evidence="5">
    <location>
        <begin position="9"/>
        <end position="299"/>
    </location>
</feature>
<dbReference type="InterPro" id="IPR023296">
    <property type="entry name" value="Glyco_hydro_beta-prop_sf"/>
</dbReference>
<dbReference type="Gene3D" id="2.115.10.20">
    <property type="entry name" value="Glycosyl hydrolase domain, family 43"/>
    <property type="match status" value="1"/>
</dbReference>
<name>A0ABP4XD04_9MICO</name>
<dbReference type="Pfam" id="PF00251">
    <property type="entry name" value="Glyco_hydro_32N"/>
    <property type="match status" value="1"/>
</dbReference>
<dbReference type="InterPro" id="IPR018053">
    <property type="entry name" value="Glyco_hydro_32_AS"/>
</dbReference>
<keyword evidence="7" id="KW-1185">Reference proteome</keyword>
<sequence>MRHALPEYHIRPGYGWLNDPNGVTRYADRWHVFFQHNAAAPVHGNIQWGHVSSSDLASWTEHPVAFGPTAGGPDAGGCWSGVFAGDLGRPAVVYSGIAGETPHSTVCLRWGSPDLLAWSDPIVVAETPSELGVVVMRDPYVFTFEGRRWALLGAELEGREAAVLRFSCDDILAWRYEGIVAQHSDPVLDAIPEGEIWECPQLIVDGDAAALVVSVQRDRQLEEVMWAVGRLESESGAPHFLASTIGELDHGRSFYAPQIVADDGGALCLGWVRELERHPAPPPVAGCLTLPRRLRIAGQEVVSDVDPGVVEVLTRGGETTALATGRHTVSAGRVVVSGPALLSAEGDPSIQLDLPAGGTVWLDADVAEAFVDGDAPTTRRGLGDWVLDLPDGSAAALTEVRAEQQWQAR</sequence>
<evidence type="ECO:0000313" key="7">
    <source>
        <dbReference type="Proteomes" id="UP001501475"/>
    </source>
</evidence>
<reference evidence="7" key="1">
    <citation type="journal article" date="2019" name="Int. J. Syst. Evol. Microbiol.">
        <title>The Global Catalogue of Microorganisms (GCM) 10K type strain sequencing project: providing services to taxonomists for standard genome sequencing and annotation.</title>
        <authorList>
            <consortium name="The Broad Institute Genomics Platform"/>
            <consortium name="The Broad Institute Genome Sequencing Center for Infectious Disease"/>
            <person name="Wu L."/>
            <person name="Ma J."/>
        </authorList>
    </citation>
    <scope>NUCLEOTIDE SEQUENCE [LARGE SCALE GENOMIC DNA]</scope>
    <source>
        <strain evidence="7">JCM 15591</strain>
    </source>
</reference>
<comment type="caution">
    <text evidence="6">The sequence shown here is derived from an EMBL/GenBank/DDBJ whole genome shotgun (WGS) entry which is preliminary data.</text>
</comment>
<dbReference type="PANTHER" id="PTHR43101">
    <property type="entry name" value="BETA-FRUCTOSIDASE"/>
    <property type="match status" value="1"/>
</dbReference>
<gene>
    <name evidence="6" type="ORF">GCM10009810_37500</name>
</gene>
<evidence type="ECO:0000259" key="5">
    <source>
        <dbReference type="Pfam" id="PF00251"/>
    </source>
</evidence>
<dbReference type="EMBL" id="BAAAPN010000106">
    <property type="protein sequence ID" value="GAA1776862.1"/>
    <property type="molecule type" value="Genomic_DNA"/>
</dbReference>
<evidence type="ECO:0000313" key="6">
    <source>
        <dbReference type="EMBL" id="GAA1776862.1"/>
    </source>
</evidence>
<dbReference type="SMART" id="SM00640">
    <property type="entry name" value="Glyco_32"/>
    <property type="match status" value="1"/>
</dbReference>